<evidence type="ECO:0000313" key="4">
    <source>
        <dbReference type="Proteomes" id="UP000184932"/>
    </source>
</evidence>
<proteinExistence type="predicted"/>
<reference evidence="4" key="1">
    <citation type="submission" date="2016-11" db="EMBL/GenBank/DDBJ databases">
        <authorList>
            <person name="Varghese N."/>
            <person name="Submissions S."/>
        </authorList>
    </citation>
    <scope>NUCLEOTIDE SEQUENCE [LARGE SCALE GENOMIC DNA]</scope>
    <source>
        <strain evidence="4">DSM 29440</strain>
    </source>
</reference>
<dbReference type="EMBL" id="FSRL01000001">
    <property type="protein sequence ID" value="SIO09386.1"/>
    <property type="molecule type" value="Genomic_DNA"/>
</dbReference>
<protein>
    <submittedName>
        <fullName evidence="3">Hint domain-containing protein</fullName>
    </submittedName>
</protein>
<organism evidence="3 4">
    <name type="scientific">Vannielia litorea</name>
    <dbReference type="NCBI Taxonomy" id="1217970"/>
    <lineage>
        <taxon>Bacteria</taxon>
        <taxon>Pseudomonadati</taxon>
        <taxon>Pseudomonadota</taxon>
        <taxon>Alphaproteobacteria</taxon>
        <taxon>Rhodobacterales</taxon>
        <taxon>Paracoccaceae</taxon>
        <taxon>Vannielia</taxon>
    </lineage>
</organism>
<dbReference type="OrthoDB" id="6305173at2"/>
<sequence>MVYPRHPVAGLATDPIRPQGQASWTSRSDVRSKPRRVMPLTRRFEVSYLAPNGDIREFQRVAPATPLFEDAFSTLGRGALISTTEGLVAVEDLLPGMLVETLQGPKPLLWIGSMTVFPDSGELAARAPGHEPQKMLRISTDTFGFGRPVHDLMLGPRARLLYRSSCCMEAVGTDEAFAPARAFVDGVNVVEISPLSPQRVWQLCFDGQQSYFAHGVDVESFHPGPKSEALHDREMAALFLALFPHVERFEDFGPMEVPRLTAFELENLRVA</sequence>
<accession>A0A1N6GPC1</accession>
<name>A0A1N6GPC1_9RHOB</name>
<dbReference type="Pfam" id="PF13403">
    <property type="entry name" value="Hint_2"/>
    <property type="match status" value="1"/>
</dbReference>
<gene>
    <name evidence="3" type="ORF">SAMN05444002_2664</name>
</gene>
<feature type="region of interest" description="Disordered" evidence="1">
    <location>
        <begin position="1"/>
        <end position="30"/>
    </location>
</feature>
<dbReference type="AlphaFoldDB" id="A0A1N6GPC1"/>
<evidence type="ECO:0000313" key="3">
    <source>
        <dbReference type="EMBL" id="SIO09386.1"/>
    </source>
</evidence>
<feature type="domain" description="Hedgehog/Intein (Hint)" evidence="2">
    <location>
        <begin position="77"/>
        <end position="224"/>
    </location>
</feature>
<evidence type="ECO:0000256" key="1">
    <source>
        <dbReference type="SAM" id="MobiDB-lite"/>
    </source>
</evidence>
<dbReference type="Proteomes" id="UP000184932">
    <property type="component" value="Unassembled WGS sequence"/>
</dbReference>
<evidence type="ECO:0000259" key="2">
    <source>
        <dbReference type="Pfam" id="PF13403"/>
    </source>
</evidence>
<keyword evidence="4" id="KW-1185">Reference proteome</keyword>
<dbReference type="STRING" id="1217970.SAMN05444002_2664"/>
<dbReference type="InterPro" id="IPR028992">
    <property type="entry name" value="Hedgehog/Intein_dom"/>
</dbReference>